<dbReference type="Proteomes" id="UP001189429">
    <property type="component" value="Unassembled WGS sequence"/>
</dbReference>
<gene>
    <name evidence="1" type="ORF">PCOR1329_LOCUS84187</name>
</gene>
<keyword evidence="2" id="KW-1185">Reference proteome</keyword>
<reference evidence="1" key="1">
    <citation type="submission" date="2023-10" db="EMBL/GenBank/DDBJ databases">
        <authorList>
            <person name="Chen Y."/>
            <person name="Shah S."/>
            <person name="Dougan E. K."/>
            <person name="Thang M."/>
            <person name="Chan C."/>
        </authorList>
    </citation>
    <scope>NUCLEOTIDE SEQUENCE [LARGE SCALE GENOMIC DNA]</scope>
</reference>
<evidence type="ECO:0000313" key="2">
    <source>
        <dbReference type="Proteomes" id="UP001189429"/>
    </source>
</evidence>
<organism evidence="1 2">
    <name type="scientific">Prorocentrum cordatum</name>
    <dbReference type="NCBI Taxonomy" id="2364126"/>
    <lineage>
        <taxon>Eukaryota</taxon>
        <taxon>Sar</taxon>
        <taxon>Alveolata</taxon>
        <taxon>Dinophyceae</taxon>
        <taxon>Prorocentrales</taxon>
        <taxon>Prorocentraceae</taxon>
        <taxon>Prorocentrum</taxon>
    </lineage>
</organism>
<accession>A0ABN9YAX7</accession>
<comment type="caution">
    <text evidence="1">The sequence shown here is derived from an EMBL/GenBank/DDBJ whole genome shotgun (WGS) entry which is preliminary data.</text>
</comment>
<protein>
    <submittedName>
        <fullName evidence="1">Uncharacterized protein</fullName>
    </submittedName>
</protein>
<name>A0ABN9YAX7_9DINO</name>
<evidence type="ECO:0000313" key="1">
    <source>
        <dbReference type="EMBL" id="CAK0909888.1"/>
    </source>
</evidence>
<proteinExistence type="predicted"/>
<dbReference type="EMBL" id="CAUYUJ010022281">
    <property type="protein sequence ID" value="CAK0909888.1"/>
    <property type="molecule type" value="Genomic_DNA"/>
</dbReference>
<sequence>MALKSKPPPRAPRPGDVVAVGHAKFDMDGRTFTPGEMDRLMMDSAVSKYPCARPATFDEYTDQAIVGLPRKNEASARSCFCAQAALVASYTTRARSGARSAPCPLERR</sequence>